<feature type="chain" id="PRO_5013661438" evidence="4">
    <location>
        <begin position="25"/>
        <end position="953"/>
    </location>
</feature>
<dbReference type="GO" id="GO:0004553">
    <property type="term" value="F:hydrolase activity, hydrolyzing O-glycosyl compounds"/>
    <property type="evidence" value="ECO:0007669"/>
    <property type="project" value="InterPro"/>
</dbReference>
<dbReference type="InterPro" id="IPR006104">
    <property type="entry name" value="Glyco_hydro_2_N"/>
</dbReference>
<dbReference type="SUPFAM" id="SSF49303">
    <property type="entry name" value="beta-Galactosidase/glucuronidase domain"/>
    <property type="match status" value="1"/>
</dbReference>
<dbReference type="NCBIfam" id="NF041462">
    <property type="entry name" value="GalA"/>
    <property type="match status" value="1"/>
</dbReference>
<keyword evidence="11" id="KW-1185">Reference proteome</keyword>
<dbReference type="Pfam" id="PF00703">
    <property type="entry name" value="Glyco_hydro_2"/>
    <property type="match status" value="1"/>
</dbReference>
<feature type="domain" description="Glycoside hydrolase family 2 catalytic" evidence="6">
    <location>
        <begin position="412"/>
        <end position="515"/>
    </location>
</feature>
<dbReference type="Gene3D" id="2.60.120.260">
    <property type="entry name" value="Galactose-binding domain-like"/>
    <property type="match status" value="1"/>
</dbReference>
<dbReference type="SUPFAM" id="SSF51445">
    <property type="entry name" value="(Trans)glycosidases"/>
    <property type="match status" value="1"/>
</dbReference>
<comment type="caution">
    <text evidence="10">The sequence shown here is derived from an EMBL/GenBank/DDBJ whole genome shotgun (WGS) entry which is preliminary data.</text>
</comment>
<evidence type="ECO:0000313" key="11">
    <source>
        <dbReference type="Proteomes" id="UP000231501"/>
    </source>
</evidence>
<dbReference type="InterPro" id="IPR008979">
    <property type="entry name" value="Galactose-bd-like_sf"/>
</dbReference>
<dbReference type="InterPro" id="IPR013783">
    <property type="entry name" value="Ig-like_fold"/>
</dbReference>
<dbReference type="PRINTS" id="PR00132">
    <property type="entry name" value="GLHYDRLASE2"/>
</dbReference>
<dbReference type="Pfam" id="PF18565">
    <property type="entry name" value="Glyco_hydro2_C5"/>
    <property type="match status" value="1"/>
</dbReference>
<dbReference type="RefSeq" id="WP_099863343.1">
    <property type="nucleotide sequence ID" value="NZ_PEOG01000066.1"/>
</dbReference>
<name>A0A2G9C4W2_9BURK</name>
<feature type="domain" description="Glycoside hydrolase family 2 catalytic" evidence="6">
    <location>
        <begin position="330"/>
        <end position="407"/>
    </location>
</feature>
<dbReference type="Pfam" id="PF02836">
    <property type="entry name" value="Glyco_hydro_2_C"/>
    <property type="match status" value="2"/>
</dbReference>
<dbReference type="PANTHER" id="PTHR42732">
    <property type="entry name" value="BETA-GALACTOSIDASE"/>
    <property type="match status" value="1"/>
</dbReference>
<sequence>MRRPLLTSWLLALTIFVLAGSAAADDVRQRVRIDDGWRFALGHAWDPAQDFDHGLRPFFFAKAGFGDGPAAAEFDDRPWRRVDLPHDWAVELPFSERGSSPHGSKAIGRAFPENSIGWYRRELSIPAAARGKRIALEFDGVFRDSVVWINGHYLRREASGYSSFRVDLTDYLNYGGRNVVAVRVDATTQEGWWYEGAGIYRHVWLTQTDPLHVEHWGTFVRSTVAGRQAEVAVDTTVRNDGKTAAAFTLEHELRDPDGRVVATTRVPARQVAADASATTGATLRVAAPRLWSLETPQRYILTTRVRRDGRVVDRYDTPFGIRSIRFDANQGFFLNGQPVKLHGTNNHQDHAGVGIALPDALHDARLRMLKAMGVNAIRSAHHPATPELLDACDRLGILVIDEHRMMGTAPQIRDELERMVRRDRNHPSIILWSVGNEEWAIENTEIGTRLAREMQAIVARMDPTRPATLAASSSGQAEGTSVGSQVIGFNYKGQHDIDAMHRRFPQRPMVVTEEGLTYATRGIYADDPARVHLAAYDKRSGGASTSTIEEAWRFNAERPFLAGMFVWTGFDYRGETTPFGWPAISSQFGMMDTTGALKDSGYYLKAAWTTEPMVHLLPHWNWSGREGQPVDVRVYANTEEVELLLNGRSLGRKALQRYGHLQWTVPYEPGALVARGYRRGEWVASDTVATTGDSAAVRLTVDRARIRADGSDVAVVTVNVVDREGRVVPTAGQRIDFEVEGSARLIGMGNGDPGSHEADKPTERHRFVPLTAWRHRGVARPEDAVALLADTGTDAWRDPFAWVPPDQQPADGAWNLVRASFPRPSSASGERPMLFIGDLGAGQQVYLNGQAVTPRLEQGLGVVDLDPDRLGDRNTLAIVFPTPAGGTRALFDTAQGGKRWVTLRVTTPAGPWQRRVFNGQAQVLLQSTGASGPATLRARGEGLPTAALTIDAF</sequence>
<dbReference type="InterPro" id="IPR008964">
    <property type="entry name" value="Invasin/intimin_cell_adhesion"/>
</dbReference>
<feature type="domain" description="Glycosyl hydrolases family 2 sugar binding" evidence="7">
    <location>
        <begin position="113"/>
        <end position="207"/>
    </location>
</feature>
<proteinExistence type="inferred from homology"/>
<dbReference type="InterPro" id="IPR032311">
    <property type="entry name" value="DUF4982"/>
</dbReference>
<evidence type="ECO:0000313" key="10">
    <source>
        <dbReference type="EMBL" id="PIM51405.1"/>
    </source>
</evidence>
<dbReference type="InterPro" id="IPR017853">
    <property type="entry name" value="GH"/>
</dbReference>
<evidence type="ECO:0000256" key="1">
    <source>
        <dbReference type="ARBA" id="ARBA00007401"/>
    </source>
</evidence>
<protein>
    <submittedName>
        <fullName evidence="10">Beta-galactosidase</fullName>
    </submittedName>
</protein>
<evidence type="ECO:0000259" key="7">
    <source>
        <dbReference type="Pfam" id="PF02837"/>
    </source>
</evidence>
<keyword evidence="2" id="KW-0378">Hydrolase</keyword>
<dbReference type="EMBL" id="PEOG01000066">
    <property type="protein sequence ID" value="PIM51405.1"/>
    <property type="molecule type" value="Genomic_DNA"/>
</dbReference>
<evidence type="ECO:0000256" key="3">
    <source>
        <dbReference type="ARBA" id="ARBA00023295"/>
    </source>
</evidence>
<dbReference type="PANTHER" id="PTHR42732:SF1">
    <property type="entry name" value="BETA-MANNOSIDASE"/>
    <property type="match status" value="1"/>
</dbReference>
<evidence type="ECO:0000256" key="4">
    <source>
        <dbReference type="SAM" id="SignalP"/>
    </source>
</evidence>
<comment type="similarity">
    <text evidence="1">Belongs to the glycosyl hydrolase 2 family.</text>
</comment>
<feature type="domain" description="DUF4982" evidence="8">
    <location>
        <begin position="627"/>
        <end position="684"/>
    </location>
</feature>
<dbReference type="InterPro" id="IPR023232">
    <property type="entry name" value="Glyco_hydro_2_AS"/>
</dbReference>
<dbReference type="Gene3D" id="2.60.40.10">
    <property type="entry name" value="Immunoglobulins"/>
    <property type="match status" value="4"/>
</dbReference>
<accession>A0A2G9C4W2</accession>
<dbReference type="InterPro" id="IPR048230">
    <property type="entry name" value="GalA-like"/>
</dbReference>
<dbReference type="PROSITE" id="PS00608">
    <property type="entry name" value="GLYCOSYL_HYDROL_F2_2"/>
    <property type="match status" value="1"/>
</dbReference>
<dbReference type="InterPro" id="IPR006102">
    <property type="entry name" value="Ig-like_GH2"/>
</dbReference>
<evidence type="ECO:0000259" key="9">
    <source>
        <dbReference type="Pfam" id="PF18565"/>
    </source>
</evidence>
<evidence type="ECO:0000259" key="5">
    <source>
        <dbReference type="Pfam" id="PF00703"/>
    </source>
</evidence>
<evidence type="ECO:0000256" key="2">
    <source>
        <dbReference type="ARBA" id="ARBA00022801"/>
    </source>
</evidence>
<dbReference type="InterPro" id="IPR036156">
    <property type="entry name" value="Beta-gal/glucu_dom_sf"/>
</dbReference>
<dbReference type="SUPFAM" id="SSF49373">
    <property type="entry name" value="Invasin/intimin cell-adhesion fragments"/>
    <property type="match status" value="1"/>
</dbReference>
<evidence type="ECO:0000259" key="6">
    <source>
        <dbReference type="Pfam" id="PF02836"/>
    </source>
</evidence>
<feature type="domain" description="Glycoside hydrolase family 2" evidence="9">
    <location>
        <begin position="698"/>
        <end position="767"/>
    </location>
</feature>
<dbReference type="Pfam" id="PF02837">
    <property type="entry name" value="Glyco_hydro_2_N"/>
    <property type="match status" value="1"/>
</dbReference>
<dbReference type="Proteomes" id="UP000231501">
    <property type="component" value="Unassembled WGS sequence"/>
</dbReference>
<keyword evidence="3" id="KW-0326">Glycosidase</keyword>
<dbReference type="Gene3D" id="3.20.20.80">
    <property type="entry name" value="Glycosidases"/>
    <property type="match status" value="1"/>
</dbReference>
<dbReference type="InterPro" id="IPR006101">
    <property type="entry name" value="Glyco_hydro_2"/>
</dbReference>
<gene>
    <name evidence="10" type="ORF">CS062_20025</name>
</gene>
<dbReference type="AlphaFoldDB" id="A0A2G9C4W2"/>
<dbReference type="InterPro" id="IPR051913">
    <property type="entry name" value="GH2_Domain-Containing"/>
</dbReference>
<dbReference type="GO" id="GO:0005975">
    <property type="term" value="P:carbohydrate metabolic process"/>
    <property type="evidence" value="ECO:0007669"/>
    <property type="project" value="InterPro"/>
</dbReference>
<dbReference type="SUPFAM" id="SSF49785">
    <property type="entry name" value="Galactose-binding domain-like"/>
    <property type="match status" value="1"/>
</dbReference>
<dbReference type="InterPro" id="IPR006103">
    <property type="entry name" value="Glyco_hydro_2_cat"/>
</dbReference>
<feature type="domain" description="Glycoside hydrolase family 2 immunoglobulin-like beta-sandwich" evidence="5">
    <location>
        <begin position="217"/>
        <end position="322"/>
    </location>
</feature>
<dbReference type="Pfam" id="PF16355">
    <property type="entry name" value="DUF4982"/>
    <property type="match status" value="1"/>
</dbReference>
<dbReference type="OrthoDB" id="9758603at2"/>
<organism evidence="10 11">
    <name type="scientific">Roseateles chitinivorans</name>
    <dbReference type="NCBI Taxonomy" id="2917965"/>
    <lineage>
        <taxon>Bacteria</taxon>
        <taxon>Pseudomonadati</taxon>
        <taxon>Pseudomonadota</taxon>
        <taxon>Betaproteobacteria</taxon>
        <taxon>Burkholderiales</taxon>
        <taxon>Sphaerotilaceae</taxon>
        <taxon>Roseateles</taxon>
    </lineage>
</organism>
<reference evidence="10 11" key="1">
    <citation type="submission" date="2017-11" db="EMBL/GenBank/DDBJ databases">
        <title>Draft genome sequence of Mitsuaria sp. HWN-4.</title>
        <authorList>
            <person name="Gundlapally S.R."/>
        </authorList>
    </citation>
    <scope>NUCLEOTIDE SEQUENCE [LARGE SCALE GENOMIC DNA]</scope>
    <source>
        <strain evidence="10 11">HWN-4</strain>
    </source>
</reference>
<feature type="signal peptide" evidence="4">
    <location>
        <begin position="1"/>
        <end position="24"/>
    </location>
</feature>
<keyword evidence="4" id="KW-0732">Signal</keyword>
<evidence type="ECO:0000259" key="8">
    <source>
        <dbReference type="Pfam" id="PF16355"/>
    </source>
</evidence>
<dbReference type="InterPro" id="IPR040605">
    <property type="entry name" value="Glyco_hydro2_dom5"/>
</dbReference>